<dbReference type="Gene3D" id="3.10.110.10">
    <property type="entry name" value="Ubiquitin Conjugating Enzyme"/>
    <property type="match status" value="1"/>
</dbReference>
<evidence type="ECO:0000313" key="10">
    <source>
        <dbReference type="Proteomes" id="UP000827721"/>
    </source>
</evidence>
<dbReference type="HAMAP" id="MF_01877">
    <property type="entry name" value="16SrRNA_methyltr_I"/>
    <property type="match status" value="1"/>
</dbReference>
<dbReference type="Proteomes" id="UP000827721">
    <property type="component" value="Unassembled WGS sequence"/>
</dbReference>
<evidence type="ECO:0000256" key="7">
    <source>
        <dbReference type="PROSITE-ProRule" id="PRU10133"/>
    </source>
</evidence>
<evidence type="ECO:0000256" key="4">
    <source>
        <dbReference type="ARBA" id="ARBA00022679"/>
    </source>
</evidence>
<dbReference type="SUPFAM" id="SSF53790">
    <property type="entry name" value="Tetrapyrrole methylase"/>
    <property type="match status" value="1"/>
</dbReference>
<dbReference type="Pfam" id="PF00590">
    <property type="entry name" value="TP_methylase"/>
    <property type="match status" value="1"/>
</dbReference>
<dbReference type="InterPro" id="IPR008189">
    <property type="entry name" value="rRNA_ssu_MeTfrase_I"/>
</dbReference>
<reference evidence="9 10" key="1">
    <citation type="submission" date="2021-02" db="EMBL/GenBank/DDBJ databases">
        <title>Plant Genome Project.</title>
        <authorList>
            <person name="Zhang R.-G."/>
        </authorList>
    </citation>
    <scope>NUCLEOTIDE SEQUENCE [LARGE SCALE GENOMIC DNA]</scope>
    <source>
        <tissue evidence="9">Leaves</tissue>
    </source>
</reference>
<keyword evidence="4" id="KW-0808">Transferase</keyword>
<evidence type="ECO:0000256" key="3">
    <source>
        <dbReference type="ARBA" id="ARBA00022603"/>
    </source>
</evidence>
<keyword evidence="6" id="KW-0833">Ubl conjugation pathway</keyword>
<dbReference type="Pfam" id="PF00179">
    <property type="entry name" value="UQ_con"/>
    <property type="match status" value="1"/>
</dbReference>
<dbReference type="PROSITE" id="PS50127">
    <property type="entry name" value="UBC_2"/>
    <property type="match status" value="1"/>
</dbReference>
<dbReference type="PANTHER" id="PTHR46111">
    <property type="entry name" value="RIBOSOMAL RNA SMALL SUBUNIT METHYLTRANSFERASE I"/>
    <property type="match status" value="1"/>
</dbReference>
<dbReference type="PROSITE" id="PS00183">
    <property type="entry name" value="UBC_1"/>
    <property type="match status" value="1"/>
</dbReference>
<protein>
    <recommendedName>
        <fullName evidence="8">UBC core domain-containing protein</fullName>
    </recommendedName>
</protein>
<keyword evidence="2" id="KW-0698">rRNA processing</keyword>
<dbReference type="CDD" id="cd23808">
    <property type="entry name" value="UBCc_UBE2W"/>
    <property type="match status" value="1"/>
</dbReference>
<dbReference type="InterPro" id="IPR018063">
    <property type="entry name" value="SAM_MeTrfase_RsmI_CS"/>
</dbReference>
<dbReference type="InterPro" id="IPR014777">
    <property type="entry name" value="4pyrrole_Mease_sub1"/>
</dbReference>
<dbReference type="PANTHER" id="PTHR46111:SF1">
    <property type="entry name" value="RIBOSOMAL RNA SMALL SUBUNIT METHYLTRANSFERASE I"/>
    <property type="match status" value="1"/>
</dbReference>
<keyword evidence="10" id="KW-1185">Reference proteome</keyword>
<dbReference type="InterPro" id="IPR035996">
    <property type="entry name" value="4pyrrol_Methylase_sf"/>
</dbReference>
<dbReference type="InterPro" id="IPR000608">
    <property type="entry name" value="UBC"/>
</dbReference>
<dbReference type="Gene3D" id="3.30.950.10">
    <property type="entry name" value="Methyltransferase, Cobalt-precorrin-4 Transmethylase, Domain 2"/>
    <property type="match status" value="1"/>
</dbReference>
<name>A0ABQ8HSC9_9ROSI</name>
<dbReference type="InterPro" id="IPR014776">
    <property type="entry name" value="4pyrrole_Mease_sub2"/>
</dbReference>
<dbReference type="InterPro" id="IPR023313">
    <property type="entry name" value="UBQ-conjugating_AS"/>
</dbReference>
<feature type="domain" description="UBC core" evidence="8">
    <location>
        <begin position="15"/>
        <end position="165"/>
    </location>
</feature>
<evidence type="ECO:0000313" key="9">
    <source>
        <dbReference type="EMBL" id="KAH7567217.1"/>
    </source>
</evidence>
<sequence length="649" mass="71924">MTSSSAPSRKALSKIACNRLQKELVEWQVNPPAGFKHKVTDNLQRWVIEVNGAPGTLYANETYQLQVDFPEHYPMEAPQVIFLSPAPLHPHIYSNGHICLDILYDSWSPAMTVSSICISILSMLSSSTVKQRPADNDRYVKNCRNGRSPKETRWWFHDDKVGKGAAVAIPRKSCPHFYVLLAVSKRCNRNFEVAPLQPCRNSQHNHSSRIGNLTPSVDFSLVSSTKPIPQHAKVQMLLIRRLPSMANSLSSTALSWRCGPSSFFISSPTELTYLKSLSLHPKHPYLSLCSTSNSQPSLEFSDSIPEQSSKRSPIKPGLYLVATPIGNLEDITLRALRVLKSANVILSEDTRHSGKLLQHYSIKTPLLSYHKFNESQREQTVLKRLKQGEIVALISDAGTPGISDPGTELAKLCVDESIAVVPIPGPSAFVAALSASGLATNEFTFVGFLPKHAGSRRERLMVSANEMKTQIFYVPPHKLCQFLEETSSLFGNSRRCVIARELTKIHEEVIDGCYFPCLMDFLMRTLSTDMSDPCCCPGILRHIDLGLSKGGGKTNNFWRGTLGEAKEAFSTHQPKGEITLLVEGKPSCLAEPPSEDQLENELRELISKGHNLSMAVKLVAEGTSVRRKTVYSLALRKFGKQLSVEDDSN</sequence>
<organism evidence="9 10">
    <name type="scientific">Xanthoceras sorbifolium</name>
    <dbReference type="NCBI Taxonomy" id="99658"/>
    <lineage>
        <taxon>Eukaryota</taxon>
        <taxon>Viridiplantae</taxon>
        <taxon>Streptophyta</taxon>
        <taxon>Embryophyta</taxon>
        <taxon>Tracheophyta</taxon>
        <taxon>Spermatophyta</taxon>
        <taxon>Magnoliopsida</taxon>
        <taxon>eudicotyledons</taxon>
        <taxon>Gunneridae</taxon>
        <taxon>Pentapetalae</taxon>
        <taxon>rosids</taxon>
        <taxon>malvids</taxon>
        <taxon>Sapindales</taxon>
        <taxon>Sapindaceae</taxon>
        <taxon>Xanthoceroideae</taxon>
        <taxon>Xanthoceras</taxon>
    </lineage>
</organism>
<gene>
    <name evidence="9" type="ORF">JRO89_XS07G0033600</name>
</gene>
<dbReference type="EMBL" id="JAFEMO010000007">
    <property type="protein sequence ID" value="KAH7567217.1"/>
    <property type="molecule type" value="Genomic_DNA"/>
</dbReference>
<dbReference type="NCBIfam" id="TIGR00096">
    <property type="entry name" value="16S rRNA (cytidine(1402)-2'-O)-methyltransferase"/>
    <property type="match status" value="1"/>
</dbReference>
<keyword evidence="3" id="KW-0489">Methyltransferase</keyword>
<evidence type="ECO:0000259" key="8">
    <source>
        <dbReference type="PROSITE" id="PS50127"/>
    </source>
</evidence>
<proteinExistence type="inferred from homology"/>
<evidence type="ECO:0000256" key="2">
    <source>
        <dbReference type="ARBA" id="ARBA00022552"/>
    </source>
</evidence>
<accession>A0ABQ8HSC9</accession>
<evidence type="ECO:0000256" key="1">
    <source>
        <dbReference type="ARBA" id="ARBA00022490"/>
    </source>
</evidence>
<evidence type="ECO:0000256" key="6">
    <source>
        <dbReference type="ARBA" id="ARBA00022786"/>
    </source>
</evidence>
<dbReference type="SMART" id="SM00212">
    <property type="entry name" value="UBCc"/>
    <property type="match status" value="1"/>
</dbReference>
<dbReference type="CDD" id="cd11648">
    <property type="entry name" value="RsmI"/>
    <property type="match status" value="1"/>
</dbReference>
<dbReference type="InterPro" id="IPR016135">
    <property type="entry name" value="UBQ-conjugating_enzyme/RWD"/>
</dbReference>
<comment type="caution">
    <text evidence="9">The sequence shown here is derived from an EMBL/GenBank/DDBJ whole genome shotgun (WGS) entry which is preliminary data.</text>
</comment>
<feature type="active site" description="Glycyl thioester intermediate" evidence="7">
    <location>
        <position position="99"/>
    </location>
</feature>
<dbReference type="InterPro" id="IPR000878">
    <property type="entry name" value="4pyrrol_Mease"/>
</dbReference>
<dbReference type="Gene3D" id="3.40.1010.10">
    <property type="entry name" value="Cobalt-precorrin-4 Transmethylase, Domain 1"/>
    <property type="match status" value="1"/>
</dbReference>
<evidence type="ECO:0000256" key="5">
    <source>
        <dbReference type="ARBA" id="ARBA00022691"/>
    </source>
</evidence>
<keyword evidence="1" id="KW-0963">Cytoplasm</keyword>
<dbReference type="SUPFAM" id="SSF54495">
    <property type="entry name" value="UBC-like"/>
    <property type="match status" value="1"/>
</dbReference>
<keyword evidence="5" id="KW-0949">S-adenosyl-L-methionine</keyword>
<dbReference type="PROSITE" id="PS01296">
    <property type="entry name" value="RSMI"/>
    <property type="match status" value="1"/>
</dbReference>